<evidence type="ECO:0000313" key="2">
    <source>
        <dbReference type="EMBL" id="KAL0063226.1"/>
    </source>
</evidence>
<feature type="region of interest" description="Disordered" evidence="1">
    <location>
        <begin position="15"/>
        <end position="38"/>
    </location>
</feature>
<keyword evidence="3" id="KW-1185">Reference proteome</keyword>
<reference evidence="2 3" key="1">
    <citation type="submission" date="2024-05" db="EMBL/GenBank/DDBJ databases">
        <title>A draft genome resource for the thread blight pathogen Marasmius tenuissimus strain MS-2.</title>
        <authorList>
            <person name="Yulfo-Soto G.E."/>
            <person name="Baruah I.K."/>
            <person name="Amoako-Attah I."/>
            <person name="Bukari Y."/>
            <person name="Meinhardt L.W."/>
            <person name="Bailey B.A."/>
            <person name="Cohen S.P."/>
        </authorList>
    </citation>
    <scope>NUCLEOTIDE SEQUENCE [LARGE SCALE GENOMIC DNA]</scope>
    <source>
        <strain evidence="2 3">MS-2</strain>
    </source>
</reference>
<sequence length="146" mass="16798">MDILRDDRKDTLLRVSMHPLQRLPSENNGPTPLQRGPLGGKNLGEVFSDFAPIAPEIYCRYKEDFIEPELTGYKLAPRTTNFRQKRAYRMAGGSSSTQKAHAYFVYEAKKIYTEANIHDPDILRHVKRLIAEFDEYIEKQNVTLPG</sequence>
<gene>
    <name evidence="2" type="ORF">AAF712_009924</name>
</gene>
<accession>A0ABR2ZQ87</accession>
<proteinExistence type="predicted"/>
<name>A0ABR2ZQ87_9AGAR</name>
<dbReference type="Proteomes" id="UP001437256">
    <property type="component" value="Unassembled WGS sequence"/>
</dbReference>
<organism evidence="2 3">
    <name type="scientific">Marasmius tenuissimus</name>
    <dbReference type="NCBI Taxonomy" id="585030"/>
    <lineage>
        <taxon>Eukaryota</taxon>
        <taxon>Fungi</taxon>
        <taxon>Dikarya</taxon>
        <taxon>Basidiomycota</taxon>
        <taxon>Agaricomycotina</taxon>
        <taxon>Agaricomycetes</taxon>
        <taxon>Agaricomycetidae</taxon>
        <taxon>Agaricales</taxon>
        <taxon>Marasmiineae</taxon>
        <taxon>Marasmiaceae</taxon>
        <taxon>Marasmius</taxon>
    </lineage>
</organism>
<evidence type="ECO:0000256" key="1">
    <source>
        <dbReference type="SAM" id="MobiDB-lite"/>
    </source>
</evidence>
<dbReference type="EMBL" id="JBBXMP010000086">
    <property type="protein sequence ID" value="KAL0063226.1"/>
    <property type="molecule type" value="Genomic_DNA"/>
</dbReference>
<protein>
    <submittedName>
        <fullName evidence="2">Uncharacterized protein</fullName>
    </submittedName>
</protein>
<evidence type="ECO:0000313" key="3">
    <source>
        <dbReference type="Proteomes" id="UP001437256"/>
    </source>
</evidence>
<comment type="caution">
    <text evidence="2">The sequence shown here is derived from an EMBL/GenBank/DDBJ whole genome shotgun (WGS) entry which is preliminary data.</text>
</comment>